<dbReference type="InterPro" id="IPR047937">
    <property type="entry name" value="Eex_IncN-like"/>
</dbReference>
<evidence type="ECO:0000313" key="2">
    <source>
        <dbReference type="EMBL" id="MCL6230294.1"/>
    </source>
</evidence>
<reference evidence="2 3" key="1">
    <citation type="submission" date="2022-05" db="EMBL/GenBank/DDBJ databases">
        <title>Description of the Bartonella bilalgolemii sp. nov. Isolated from Apodemus uralensis (Pallas 1811).</title>
        <authorList>
            <person name="Zgheib R."/>
            <person name="Celebi B."/>
        </authorList>
    </citation>
    <scope>NUCLEOTIDE SEQUENCE [LARGE SCALE GENOMIC DNA]</scope>
    <source>
        <strain evidence="2 3">G70</strain>
    </source>
</reference>
<name>A0ABT0PCH4_9HYPH</name>
<keyword evidence="3" id="KW-1185">Reference proteome</keyword>
<gene>
    <name evidence="2" type="ORF">M4Z11_06810</name>
</gene>
<comment type="caution">
    <text evidence="2">The sequence shown here is derived from an EMBL/GenBank/DDBJ whole genome shotgun (WGS) entry which is preliminary data.</text>
</comment>
<evidence type="ECO:0000256" key="1">
    <source>
        <dbReference type="SAM" id="MobiDB-lite"/>
    </source>
</evidence>
<sequence>MNKVIITTLILCTGILVAGCEKTYSVKDLKKDEKLLQEWIVRCGFTGSSKNCQNARLADHELATERRKKAQEERRQYLEELEKKRKEDEAKRKAEYEKRRAQQKRDYNFDP</sequence>
<protein>
    <submittedName>
        <fullName evidence="2">EexN family lipoprotein</fullName>
    </submittedName>
</protein>
<dbReference type="Proteomes" id="UP001523003">
    <property type="component" value="Unassembled WGS sequence"/>
</dbReference>
<organism evidence="2 3">
    <name type="scientific">Bartonella bilalgolemii</name>
    <dbReference type="NCBI Taxonomy" id="2942911"/>
    <lineage>
        <taxon>Bacteria</taxon>
        <taxon>Pseudomonadati</taxon>
        <taxon>Pseudomonadota</taxon>
        <taxon>Alphaproteobacteria</taxon>
        <taxon>Hyphomicrobiales</taxon>
        <taxon>Bartonellaceae</taxon>
        <taxon>Bartonella</taxon>
    </lineage>
</organism>
<accession>A0ABT0PCH4</accession>
<proteinExistence type="predicted"/>
<dbReference type="PROSITE" id="PS51257">
    <property type="entry name" value="PROKAR_LIPOPROTEIN"/>
    <property type="match status" value="1"/>
</dbReference>
<dbReference type="RefSeq" id="WP_249677858.1">
    <property type="nucleotide sequence ID" value="NZ_JAMCOF010000014.1"/>
</dbReference>
<dbReference type="NCBIfam" id="NF033894">
    <property type="entry name" value="Eex_IncN"/>
    <property type="match status" value="1"/>
</dbReference>
<feature type="region of interest" description="Disordered" evidence="1">
    <location>
        <begin position="80"/>
        <end position="111"/>
    </location>
</feature>
<dbReference type="EMBL" id="JAMCOF010000014">
    <property type="protein sequence ID" value="MCL6230294.1"/>
    <property type="molecule type" value="Genomic_DNA"/>
</dbReference>
<evidence type="ECO:0000313" key="3">
    <source>
        <dbReference type="Proteomes" id="UP001523003"/>
    </source>
</evidence>
<keyword evidence="2" id="KW-0449">Lipoprotein</keyword>